<organism evidence="3 4">
    <name type="scientific">Apiospora rasikravindrae</name>
    <dbReference type="NCBI Taxonomy" id="990691"/>
    <lineage>
        <taxon>Eukaryota</taxon>
        <taxon>Fungi</taxon>
        <taxon>Dikarya</taxon>
        <taxon>Ascomycota</taxon>
        <taxon>Pezizomycotina</taxon>
        <taxon>Sordariomycetes</taxon>
        <taxon>Xylariomycetidae</taxon>
        <taxon>Amphisphaeriales</taxon>
        <taxon>Apiosporaceae</taxon>
        <taxon>Apiospora</taxon>
    </lineage>
</organism>
<feature type="region of interest" description="Disordered" evidence="1">
    <location>
        <begin position="38"/>
        <end position="156"/>
    </location>
</feature>
<accession>A0ABR1TGI8</accession>
<comment type="caution">
    <text evidence="3">The sequence shown here is derived from an EMBL/GenBank/DDBJ whole genome shotgun (WGS) entry which is preliminary data.</text>
</comment>
<dbReference type="PANTHER" id="PTHR42339:SF1">
    <property type="entry name" value="HISTONE H1"/>
    <property type="match status" value="1"/>
</dbReference>
<proteinExistence type="predicted"/>
<feature type="compositionally biased region" description="Low complexity" evidence="1">
    <location>
        <begin position="80"/>
        <end position="109"/>
    </location>
</feature>
<sequence>MSLHTTVVNAPTIGKVRISSCNPINIFVNGVYMGATGNDETPSRHETAPHGSSSSSSTTTQWALKEGTHHHLKRPSPAPRSSVSTHRASSASSPAASSSGHKRSSAGSGDEVLAKKQKTADTIVHAGISPPGRSTPQGGSGSTGGPPLADGPDLSRIHLEVGDDGLVPVFDTCDEVRLKINEHMKNTPGLTAAQFCRDLYVHLRGTKFTGLQSKQLNDFKAKDGPRAGCSSSLFYAAYVFFEKLRIAQGQPKSRHRINMETIWAGQGGFDLKNDGRHGLNIPAGKTPVMDEFGRIYLQ</sequence>
<evidence type="ECO:0000256" key="1">
    <source>
        <dbReference type="SAM" id="MobiDB-lite"/>
    </source>
</evidence>
<gene>
    <name evidence="3" type="ORF">PG993_004878</name>
</gene>
<dbReference type="InterPro" id="IPR056143">
    <property type="entry name" value="DUF7726"/>
</dbReference>
<keyword evidence="4" id="KW-1185">Reference proteome</keyword>
<feature type="domain" description="DUF7726" evidence="2">
    <location>
        <begin position="168"/>
        <end position="249"/>
    </location>
</feature>
<dbReference type="Pfam" id="PF24852">
    <property type="entry name" value="DUF7726"/>
    <property type="match status" value="1"/>
</dbReference>
<evidence type="ECO:0000313" key="3">
    <source>
        <dbReference type="EMBL" id="KAK8044854.1"/>
    </source>
</evidence>
<reference evidence="3 4" key="1">
    <citation type="submission" date="2023-01" db="EMBL/GenBank/DDBJ databases">
        <title>Analysis of 21 Apiospora genomes using comparative genomics revels a genus with tremendous synthesis potential of carbohydrate active enzymes and secondary metabolites.</title>
        <authorList>
            <person name="Sorensen T."/>
        </authorList>
    </citation>
    <scope>NUCLEOTIDE SEQUENCE [LARGE SCALE GENOMIC DNA]</scope>
    <source>
        <strain evidence="3 4">CBS 33761</strain>
    </source>
</reference>
<dbReference type="Proteomes" id="UP001444661">
    <property type="component" value="Unassembled WGS sequence"/>
</dbReference>
<evidence type="ECO:0000313" key="4">
    <source>
        <dbReference type="Proteomes" id="UP001444661"/>
    </source>
</evidence>
<dbReference type="EMBL" id="JAQQWK010000003">
    <property type="protein sequence ID" value="KAK8044854.1"/>
    <property type="molecule type" value="Genomic_DNA"/>
</dbReference>
<name>A0ABR1TGI8_9PEZI</name>
<evidence type="ECO:0000259" key="2">
    <source>
        <dbReference type="Pfam" id="PF24852"/>
    </source>
</evidence>
<protein>
    <recommendedName>
        <fullName evidence="2">DUF7726 domain-containing protein</fullName>
    </recommendedName>
</protein>
<dbReference type="PANTHER" id="PTHR42339">
    <property type="entry name" value="HISTONE H1"/>
    <property type="match status" value="1"/>
</dbReference>